<proteinExistence type="inferred from homology"/>
<evidence type="ECO:0000256" key="6">
    <source>
        <dbReference type="ARBA" id="ARBA00022989"/>
    </source>
</evidence>
<keyword evidence="7 8" id="KW-0472">Membrane</keyword>
<comment type="caution">
    <text evidence="8">Lacks conserved residue(s) required for the propagation of feature annotation.</text>
</comment>
<evidence type="ECO:0000256" key="1">
    <source>
        <dbReference type="ARBA" id="ARBA00004141"/>
    </source>
</evidence>
<dbReference type="PANTHER" id="PTHR20661">
    <property type="entry name" value="PHOSPHATIDYLINOSITOL-GLYCAN BIOSYNTHESIS CLASS W PROTEIN"/>
    <property type="match status" value="1"/>
</dbReference>
<dbReference type="Pfam" id="PF06423">
    <property type="entry name" value="GWT1"/>
    <property type="match status" value="2"/>
</dbReference>
<comment type="similarity">
    <text evidence="3 8">Belongs to the PIGW family.</text>
</comment>
<keyword evidence="10" id="KW-1185">Reference proteome</keyword>
<protein>
    <recommendedName>
        <fullName evidence="8">GPI-anchored wall transfer protein</fullName>
        <ecNumber evidence="8">2.3.-.-</ecNumber>
    </recommendedName>
</protein>
<evidence type="ECO:0000313" key="9">
    <source>
        <dbReference type="EMBL" id="KAH6595811.1"/>
    </source>
</evidence>
<keyword evidence="5 8" id="KW-0812">Transmembrane</keyword>
<feature type="transmembrane region" description="Helical" evidence="8">
    <location>
        <begin position="321"/>
        <end position="347"/>
    </location>
</feature>
<evidence type="ECO:0000313" key="10">
    <source>
        <dbReference type="Proteomes" id="UP001648503"/>
    </source>
</evidence>
<evidence type="ECO:0000256" key="2">
    <source>
        <dbReference type="ARBA" id="ARBA00004687"/>
    </source>
</evidence>
<accession>A0ABQ8FCB4</accession>
<dbReference type="PANTHER" id="PTHR20661:SF0">
    <property type="entry name" value="PHOSPHATIDYLINOSITOL-GLYCAN BIOSYNTHESIS CLASS W PROTEIN"/>
    <property type="match status" value="1"/>
</dbReference>
<keyword evidence="8" id="KW-0808">Transferase</keyword>
<reference evidence="9 10" key="1">
    <citation type="submission" date="2021-02" db="EMBL/GenBank/DDBJ databases">
        <title>Variation within the Batrachochytrium salamandrivorans European outbreak.</title>
        <authorList>
            <person name="Kelly M."/>
            <person name="Pasmans F."/>
            <person name="Shea T.P."/>
            <person name="Munoz J.F."/>
            <person name="Carranza S."/>
            <person name="Cuomo C.A."/>
            <person name="Martel A."/>
        </authorList>
    </citation>
    <scope>NUCLEOTIDE SEQUENCE [LARGE SCALE GENOMIC DNA]</scope>
    <source>
        <strain evidence="9 10">AMFP18/2</strain>
    </source>
</reference>
<keyword evidence="4 8" id="KW-0337">GPI-anchor biosynthesis</keyword>
<comment type="subcellular location">
    <subcellularLocation>
        <location evidence="8">Endoplasmic reticulum membrane</location>
        <topology evidence="8">Multi-pass membrane protein</topology>
    </subcellularLocation>
    <subcellularLocation>
        <location evidence="1">Membrane</location>
        <topology evidence="1">Multi-pass membrane protein</topology>
    </subcellularLocation>
</comment>
<keyword evidence="8" id="KW-0256">Endoplasmic reticulum</keyword>
<sequence length="419" mass="45992">MVRLDDSIKTAKQQHVQGHTGTTVWEIQFVLFVCLSSYLLWRATKLVLISRWPLGSKMSTFVLEFAMLLVPVMMSITVTSWTLYILVGQVATAMGLLMVFQSSQLGNGAKKTPASIKSQTKVASPTTAHAPFSVVFRAFLQMLTVAAILAVDFNVFPRRFAKTETFGVSLMDLGTGAFVFSSGLVSGPRINRSDTGIANKIYKTCGIFFPRTNFVALALVTMTGYEIFLGRGLQEYIFTAPRVDIISMNREGLCSMAGYFSIFLISAEIGKRILPQNPPNNLTTIRLKVLTLAVGLSTFAFWVCTDFIGLQASRRMANSVYVLWVVAACVSLLMGLFLIDAALSYIFCEAFVGECRDTPHLFKSVNRNQLATFAIANVFTGLINLSIDTLKISDIPALGIIIIYELIVSLLVALLASRS</sequence>
<evidence type="ECO:0000256" key="8">
    <source>
        <dbReference type="RuleBase" id="RU280819"/>
    </source>
</evidence>
<feature type="transmembrane region" description="Helical" evidence="8">
    <location>
        <begin position="289"/>
        <end position="309"/>
    </location>
</feature>
<dbReference type="EMBL" id="JAFCIX010000271">
    <property type="protein sequence ID" value="KAH6595811.1"/>
    <property type="molecule type" value="Genomic_DNA"/>
</dbReference>
<comment type="pathway">
    <text evidence="2 8">Glycolipid biosynthesis; glycosylphosphatidylinositol-anchor biosynthesis.</text>
</comment>
<dbReference type="Proteomes" id="UP001648503">
    <property type="component" value="Unassembled WGS sequence"/>
</dbReference>
<keyword evidence="8" id="KW-0012">Acyltransferase</keyword>
<organism evidence="9 10">
    <name type="scientific">Batrachochytrium salamandrivorans</name>
    <dbReference type="NCBI Taxonomy" id="1357716"/>
    <lineage>
        <taxon>Eukaryota</taxon>
        <taxon>Fungi</taxon>
        <taxon>Fungi incertae sedis</taxon>
        <taxon>Chytridiomycota</taxon>
        <taxon>Chytridiomycota incertae sedis</taxon>
        <taxon>Chytridiomycetes</taxon>
        <taxon>Rhizophydiales</taxon>
        <taxon>Rhizophydiales incertae sedis</taxon>
        <taxon>Batrachochytrium</taxon>
    </lineage>
</organism>
<evidence type="ECO:0000256" key="4">
    <source>
        <dbReference type="ARBA" id="ARBA00022502"/>
    </source>
</evidence>
<name>A0ABQ8FCB4_9FUNG</name>
<comment type="caution">
    <text evidence="9">The sequence shown here is derived from an EMBL/GenBank/DDBJ whole genome shotgun (WGS) entry which is preliminary data.</text>
</comment>
<feature type="transmembrane region" description="Helical" evidence="8">
    <location>
        <begin position="61"/>
        <end position="87"/>
    </location>
</feature>
<feature type="transmembrane region" description="Helical" evidence="8">
    <location>
        <begin position="397"/>
        <end position="416"/>
    </location>
</feature>
<evidence type="ECO:0000256" key="3">
    <source>
        <dbReference type="ARBA" id="ARBA00007559"/>
    </source>
</evidence>
<dbReference type="EC" id="2.3.-.-" evidence="8"/>
<evidence type="ECO:0000256" key="5">
    <source>
        <dbReference type="ARBA" id="ARBA00022692"/>
    </source>
</evidence>
<feature type="transmembrane region" description="Helical" evidence="8">
    <location>
        <begin position="23"/>
        <end position="41"/>
    </location>
</feature>
<gene>
    <name evidence="9" type="ORF">BASA50_005538</name>
</gene>
<feature type="transmembrane region" description="Helical" evidence="8">
    <location>
        <begin position="134"/>
        <end position="156"/>
    </location>
</feature>
<keyword evidence="6 8" id="KW-1133">Transmembrane helix</keyword>
<comment type="function">
    <text evidence="8">A acetyltransferase, which acetylates the inositol ring of phosphatidylinositol during biosynthesis of GPI-anchor.</text>
</comment>
<evidence type="ECO:0000256" key="7">
    <source>
        <dbReference type="ARBA" id="ARBA00023136"/>
    </source>
</evidence>
<dbReference type="InterPro" id="IPR009447">
    <property type="entry name" value="PIGW/GWT1"/>
</dbReference>